<dbReference type="AlphaFoldDB" id="A0A4R0L4P9"/>
<dbReference type="EMBL" id="SJKB01000001">
    <property type="protein sequence ID" value="TCC65888.1"/>
    <property type="molecule type" value="Genomic_DNA"/>
</dbReference>
<protein>
    <submittedName>
        <fullName evidence="1">DUF2848 domain-containing protein</fullName>
    </submittedName>
</protein>
<evidence type="ECO:0000313" key="2">
    <source>
        <dbReference type="Proteomes" id="UP000291144"/>
    </source>
</evidence>
<sequence>MVWRARWSVRGGLCAVVCGWELPAVRFSGGQRMGTRVRIVATSSVSHCSSLPGSALLPPSYWLKELRERLVPGTVLLSGMIRMIPGVDQFADAWRVEITDPRGLASRIVYGEELAPAWD</sequence>
<gene>
    <name evidence="1" type="ORF">E0H73_02865</name>
</gene>
<proteinExistence type="predicted"/>
<accession>A0A4R0L4P9</accession>
<name>A0A4R0L4P9_9ACTN</name>
<dbReference type="Pfam" id="PF11010">
    <property type="entry name" value="DUF2848"/>
    <property type="match status" value="1"/>
</dbReference>
<evidence type="ECO:0000313" key="1">
    <source>
        <dbReference type="EMBL" id="TCC65888.1"/>
    </source>
</evidence>
<dbReference type="InterPro" id="IPR021269">
    <property type="entry name" value="DUF2848"/>
</dbReference>
<dbReference type="OrthoDB" id="9792678at2"/>
<reference evidence="1 2" key="1">
    <citation type="submission" date="2019-02" db="EMBL/GenBank/DDBJ databases">
        <title>Kribbella capetownensis sp. nov. and Kribbella speibonae sp. nov., isolated from soil.</title>
        <authorList>
            <person name="Curtis S.M."/>
            <person name="Norton I."/>
            <person name="Everest G.J."/>
            <person name="Meyers P.R."/>
        </authorList>
    </citation>
    <scope>NUCLEOTIDE SEQUENCE [LARGE SCALE GENOMIC DNA]</scope>
    <source>
        <strain evidence="1 2">NRRL B-24813</strain>
    </source>
</reference>
<keyword evidence="2" id="KW-1185">Reference proteome</keyword>
<organism evidence="1 2">
    <name type="scientific">Kribbella pittospori</name>
    <dbReference type="NCBI Taxonomy" id="722689"/>
    <lineage>
        <taxon>Bacteria</taxon>
        <taxon>Bacillati</taxon>
        <taxon>Actinomycetota</taxon>
        <taxon>Actinomycetes</taxon>
        <taxon>Propionibacteriales</taxon>
        <taxon>Kribbellaceae</taxon>
        <taxon>Kribbella</taxon>
    </lineage>
</organism>
<dbReference type="Proteomes" id="UP000291144">
    <property type="component" value="Unassembled WGS sequence"/>
</dbReference>
<comment type="caution">
    <text evidence="1">The sequence shown here is derived from an EMBL/GenBank/DDBJ whole genome shotgun (WGS) entry which is preliminary data.</text>
</comment>